<accession>A0A137SR48</accession>
<comment type="caution">
    <text evidence="1">The sequence shown here is derived from an EMBL/GenBank/DDBJ whole genome shotgun (WGS) entry which is preliminary data.</text>
</comment>
<gene>
    <name evidence="1" type="ORF">HMPREF3202_02175</name>
</gene>
<dbReference type="Proteomes" id="UP000070093">
    <property type="component" value="Unassembled WGS sequence"/>
</dbReference>
<name>A0A137SR48_9BACT</name>
<sequence length="88" mass="9987">MFVVIVHFKFLLILNNDVNDICIVYAIPEKSTQLIEYYWDCIPVIGLRPESVHTRNGLGANSYTKVHIFSRLAKSDFAQKRSVASLSA</sequence>
<evidence type="ECO:0000313" key="2">
    <source>
        <dbReference type="Proteomes" id="UP000070093"/>
    </source>
</evidence>
<organism evidence="1 2">
    <name type="scientific">Prevotella bivia</name>
    <dbReference type="NCBI Taxonomy" id="28125"/>
    <lineage>
        <taxon>Bacteria</taxon>
        <taxon>Pseudomonadati</taxon>
        <taxon>Bacteroidota</taxon>
        <taxon>Bacteroidia</taxon>
        <taxon>Bacteroidales</taxon>
        <taxon>Prevotellaceae</taxon>
        <taxon>Prevotella</taxon>
    </lineage>
</organism>
<dbReference type="AlphaFoldDB" id="A0A137SR48"/>
<evidence type="ECO:0000313" key="1">
    <source>
        <dbReference type="EMBL" id="KXO14980.1"/>
    </source>
</evidence>
<reference evidence="1 2" key="1">
    <citation type="submission" date="2016-02" db="EMBL/GenBank/DDBJ databases">
        <authorList>
            <person name="Wen L."/>
            <person name="He K."/>
            <person name="Yang H."/>
        </authorList>
    </citation>
    <scope>NUCLEOTIDE SEQUENCE [LARGE SCALE GENOMIC DNA]</scope>
    <source>
        <strain evidence="1 2">GED7880</strain>
    </source>
</reference>
<protein>
    <submittedName>
        <fullName evidence="1">Uncharacterized protein</fullName>
    </submittedName>
</protein>
<proteinExistence type="predicted"/>
<dbReference type="STRING" id="28125.HMPREF3202_02175"/>
<dbReference type="EMBL" id="LTAG01000123">
    <property type="protein sequence ID" value="KXO14980.1"/>
    <property type="molecule type" value="Genomic_DNA"/>
</dbReference>